<feature type="domain" description="C2H2-type" evidence="2">
    <location>
        <begin position="80"/>
        <end position="107"/>
    </location>
</feature>
<evidence type="ECO:0000313" key="4">
    <source>
        <dbReference type="Proteomes" id="UP001177003"/>
    </source>
</evidence>
<sequence>MEKTDRETHDFMNVESFSQLPFIRPSPLKEKGIRLFGKEFGGGGGGDSAAMISDDFDSTIDASAATHEESKEIGESSRKFECHYCCRNFPTSQALGGHQNAHKRERQHAKRAHLQSAMVHRSFSEAQMYGLMNYHRYVTTTANPSPPYYHQATGAASTITNYNQRFYGGNSTYTSHQTPINGSPLALWRYPNAQTSTFNYDNSINSSSLMSSNDGLRASRIPASSSYIKKKRVKSYVESTSGGISDCTHRKQEEEKEIRHLCVISTYSLSRGVSGAAAAVVGDQFPHRPAAISRYLLS</sequence>
<dbReference type="SUPFAM" id="SSF57667">
    <property type="entry name" value="beta-beta-alpha zinc fingers"/>
    <property type="match status" value="1"/>
</dbReference>
<dbReference type="GO" id="GO:0008270">
    <property type="term" value="F:zinc ion binding"/>
    <property type="evidence" value="ECO:0007669"/>
    <property type="project" value="UniProtKB-KW"/>
</dbReference>
<evidence type="ECO:0000256" key="1">
    <source>
        <dbReference type="PROSITE-ProRule" id="PRU00042"/>
    </source>
</evidence>
<dbReference type="InterPro" id="IPR044291">
    <property type="entry name" value="GIS/GIS2/ZFP8"/>
</dbReference>
<dbReference type="PROSITE" id="PS50157">
    <property type="entry name" value="ZINC_FINGER_C2H2_2"/>
    <property type="match status" value="1"/>
</dbReference>
<organism evidence="3 4">
    <name type="scientific">Lactuca saligna</name>
    <name type="common">Willowleaf lettuce</name>
    <dbReference type="NCBI Taxonomy" id="75948"/>
    <lineage>
        <taxon>Eukaryota</taxon>
        <taxon>Viridiplantae</taxon>
        <taxon>Streptophyta</taxon>
        <taxon>Embryophyta</taxon>
        <taxon>Tracheophyta</taxon>
        <taxon>Spermatophyta</taxon>
        <taxon>Magnoliopsida</taxon>
        <taxon>eudicotyledons</taxon>
        <taxon>Gunneridae</taxon>
        <taxon>Pentapetalae</taxon>
        <taxon>asterids</taxon>
        <taxon>campanulids</taxon>
        <taxon>Asterales</taxon>
        <taxon>Asteraceae</taxon>
        <taxon>Cichorioideae</taxon>
        <taxon>Cichorieae</taxon>
        <taxon>Lactucinae</taxon>
        <taxon>Lactuca</taxon>
    </lineage>
</organism>
<keyword evidence="1" id="KW-0863">Zinc-finger</keyword>
<dbReference type="Proteomes" id="UP001177003">
    <property type="component" value="Chromosome 6"/>
</dbReference>
<dbReference type="EMBL" id="OX465082">
    <property type="protein sequence ID" value="CAI9289774.1"/>
    <property type="molecule type" value="Genomic_DNA"/>
</dbReference>
<dbReference type="InterPro" id="IPR036236">
    <property type="entry name" value="Znf_C2H2_sf"/>
</dbReference>
<keyword evidence="4" id="KW-1185">Reference proteome</keyword>
<dbReference type="InterPro" id="IPR013087">
    <property type="entry name" value="Znf_C2H2_type"/>
</dbReference>
<reference evidence="3" key="1">
    <citation type="submission" date="2023-04" db="EMBL/GenBank/DDBJ databases">
        <authorList>
            <person name="Vijverberg K."/>
            <person name="Xiong W."/>
            <person name="Schranz E."/>
        </authorList>
    </citation>
    <scope>NUCLEOTIDE SEQUENCE</scope>
</reference>
<accession>A0AA35ZCT0</accession>
<proteinExistence type="predicted"/>
<keyword evidence="1" id="KW-0479">Metal-binding</keyword>
<evidence type="ECO:0000259" key="2">
    <source>
        <dbReference type="PROSITE" id="PS50157"/>
    </source>
</evidence>
<protein>
    <recommendedName>
        <fullName evidence="2">C2H2-type domain-containing protein</fullName>
    </recommendedName>
</protein>
<name>A0AA35ZCT0_LACSI</name>
<dbReference type="GO" id="GO:0009739">
    <property type="term" value="P:response to gibberellin"/>
    <property type="evidence" value="ECO:0007669"/>
    <property type="project" value="InterPro"/>
</dbReference>
<evidence type="ECO:0000313" key="3">
    <source>
        <dbReference type="EMBL" id="CAI9289774.1"/>
    </source>
</evidence>
<dbReference type="Gene3D" id="3.30.160.60">
    <property type="entry name" value="Classic Zinc Finger"/>
    <property type="match status" value="1"/>
</dbReference>
<keyword evidence="1" id="KW-0862">Zinc</keyword>
<dbReference type="AlphaFoldDB" id="A0AA35ZCT0"/>
<gene>
    <name evidence="3" type="ORF">LSALG_LOCUS28999</name>
</gene>
<dbReference type="GO" id="GO:0010090">
    <property type="term" value="P:trichome morphogenesis"/>
    <property type="evidence" value="ECO:0007669"/>
    <property type="project" value="InterPro"/>
</dbReference>
<dbReference type="GO" id="GO:0003700">
    <property type="term" value="F:DNA-binding transcription factor activity"/>
    <property type="evidence" value="ECO:0007669"/>
    <property type="project" value="InterPro"/>
</dbReference>
<dbReference type="PANTHER" id="PTHR46547:SF7">
    <property type="entry name" value="ZINC FINGER PROTEIN GIS"/>
    <property type="match status" value="1"/>
</dbReference>
<dbReference type="PROSITE" id="PS00028">
    <property type="entry name" value="ZINC_FINGER_C2H2_1"/>
    <property type="match status" value="1"/>
</dbReference>
<dbReference type="PANTHER" id="PTHR46547">
    <property type="entry name" value="ZINC FINGER PROTEIN GIS"/>
    <property type="match status" value="1"/>
</dbReference>